<evidence type="ECO:0000256" key="4">
    <source>
        <dbReference type="ARBA" id="ARBA00023163"/>
    </source>
</evidence>
<dbReference type="GO" id="GO:0000976">
    <property type="term" value="F:transcription cis-regulatory region binding"/>
    <property type="evidence" value="ECO:0007669"/>
    <property type="project" value="TreeGrafter"/>
</dbReference>
<dbReference type="InterPro" id="IPR046335">
    <property type="entry name" value="LacI/GalR-like_sensor"/>
</dbReference>
<dbReference type="SUPFAM" id="SSF53822">
    <property type="entry name" value="Periplasmic binding protein-like I"/>
    <property type="match status" value="1"/>
</dbReference>
<evidence type="ECO:0000256" key="2">
    <source>
        <dbReference type="ARBA" id="ARBA00023015"/>
    </source>
</evidence>
<dbReference type="KEGG" id="pdu:PDUR_20415"/>
<dbReference type="InterPro" id="IPR000843">
    <property type="entry name" value="HTH_LacI"/>
</dbReference>
<dbReference type="PROSITE" id="PS00356">
    <property type="entry name" value="HTH_LACI_1"/>
    <property type="match status" value="1"/>
</dbReference>
<dbReference type="PROSITE" id="PS50932">
    <property type="entry name" value="HTH_LACI_2"/>
    <property type="match status" value="1"/>
</dbReference>
<dbReference type="RefSeq" id="WP_042207808.1">
    <property type="nucleotide sequence ID" value="NZ_CP009288.1"/>
</dbReference>
<evidence type="ECO:0000256" key="3">
    <source>
        <dbReference type="ARBA" id="ARBA00023125"/>
    </source>
</evidence>
<dbReference type="InterPro" id="IPR001387">
    <property type="entry name" value="Cro/C1-type_HTH"/>
</dbReference>
<feature type="domain" description="HTH cro/C1-type" evidence="6">
    <location>
        <begin position="5"/>
        <end position="49"/>
    </location>
</feature>
<keyword evidence="1" id="KW-0678">Repressor</keyword>
<evidence type="ECO:0000313" key="8">
    <source>
        <dbReference type="Proteomes" id="UP000029409"/>
    </source>
</evidence>
<sequence length="341" mass="38017">MKKQTIEDVAQKAGVSKSTVSQFLNKRYKYMSEATRKRIAEVIDELNYQPNGLARSLKRNRTNTVGVIVGDINYTLSIQCIRAIENELQLSGNQVIICNADENPEKEVKYIETLMARQVDGLIIFPTGDDPSLYHRLLENKYPLVFLDRLVEGIATQSLLLDNEMAVKTAFKEFIRHGHERIALLTLPVGRYAITPRKERISGYRKAVEEAGQAWREDYVCSASREDMAGALEQLLSLPQPPTALLAANDIALAEILKFANTHSLSIPRDLSVIGIDDAEFATIYNPAITTIRQPAYEMGMEASKIILSGIEDTGSSVPITYRFTPSLQLGNSVQQAPISR</sequence>
<dbReference type="eggNOG" id="COG1609">
    <property type="taxonomic scope" value="Bacteria"/>
</dbReference>
<protein>
    <submittedName>
        <fullName evidence="7">LacI family transcriptional regulator</fullName>
    </submittedName>
</protein>
<organism evidence="7 8">
    <name type="scientific">Paenibacillus durus</name>
    <name type="common">Paenibacillus azotofixans</name>
    <dbReference type="NCBI Taxonomy" id="44251"/>
    <lineage>
        <taxon>Bacteria</taxon>
        <taxon>Bacillati</taxon>
        <taxon>Bacillota</taxon>
        <taxon>Bacilli</taxon>
        <taxon>Bacillales</taxon>
        <taxon>Paenibacillaceae</taxon>
        <taxon>Paenibacillus</taxon>
    </lineage>
</organism>
<dbReference type="STRING" id="44251.PDUR_20415"/>
<dbReference type="AlphaFoldDB" id="A0A089HTE7"/>
<dbReference type="OrthoDB" id="1639518at2"/>
<dbReference type="Pfam" id="PF13377">
    <property type="entry name" value="Peripla_BP_3"/>
    <property type="match status" value="1"/>
</dbReference>
<keyword evidence="2" id="KW-0805">Transcription regulation</keyword>
<reference evidence="7 8" key="1">
    <citation type="submission" date="2014-08" db="EMBL/GenBank/DDBJ databases">
        <title>Comparative genomics of the Paenibacillus odorifer group.</title>
        <authorList>
            <person name="den Bakker H.C."/>
            <person name="Tsai Y.-C."/>
            <person name="Martin N."/>
            <person name="Korlach J."/>
            <person name="Wiedmann M."/>
        </authorList>
    </citation>
    <scope>NUCLEOTIDE SEQUENCE [LARGE SCALE GENOMIC DNA]</scope>
    <source>
        <strain evidence="7 8">DSM 1735</strain>
    </source>
</reference>
<dbReference type="GO" id="GO:0003700">
    <property type="term" value="F:DNA-binding transcription factor activity"/>
    <property type="evidence" value="ECO:0007669"/>
    <property type="project" value="TreeGrafter"/>
</dbReference>
<dbReference type="InterPro" id="IPR010982">
    <property type="entry name" value="Lambda_DNA-bd_dom_sf"/>
</dbReference>
<dbReference type="SMART" id="SM00354">
    <property type="entry name" value="HTH_LACI"/>
    <property type="match status" value="1"/>
</dbReference>
<accession>A0A089HTE7</accession>
<feature type="domain" description="HTH lacI-type" evidence="5">
    <location>
        <begin position="4"/>
        <end position="59"/>
    </location>
</feature>
<evidence type="ECO:0000259" key="6">
    <source>
        <dbReference type="PROSITE" id="PS50943"/>
    </source>
</evidence>
<dbReference type="SUPFAM" id="SSF47413">
    <property type="entry name" value="lambda repressor-like DNA-binding domains"/>
    <property type="match status" value="1"/>
</dbReference>
<dbReference type="Pfam" id="PF00356">
    <property type="entry name" value="LacI"/>
    <property type="match status" value="1"/>
</dbReference>
<proteinExistence type="predicted"/>
<dbReference type="CDD" id="cd19977">
    <property type="entry name" value="PBP1_EndR-like"/>
    <property type="match status" value="1"/>
</dbReference>
<evidence type="ECO:0000256" key="1">
    <source>
        <dbReference type="ARBA" id="ARBA00022491"/>
    </source>
</evidence>
<dbReference type="InterPro" id="IPR028082">
    <property type="entry name" value="Peripla_BP_I"/>
</dbReference>
<keyword evidence="8" id="KW-1185">Reference proteome</keyword>
<dbReference type="CDD" id="cd01392">
    <property type="entry name" value="HTH_LacI"/>
    <property type="match status" value="1"/>
</dbReference>
<dbReference type="PROSITE" id="PS50943">
    <property type="entry name" value="HTH_CROC1"/>
    <property type="match status" value="1"/>
</dbReference>
<dbReference type="Gene3D" id="1.10.260.40">
    <property type="entry name" value="lambda repressor-like DNA-binding domains"/>
    <property type="match status" value="1"/>
</dbReference>
<evidence type="ECO:0000259" key="5">
    <source>
        <dbReference type="PROSITE" id="PS50932"/>
    </source>
</evidence>
<dbReference type="PRINTS" id="PR00036">
    <property type="entry name" value="HTHLACI"/>
</dbReference>
<evidence type="ECO:0000313" key="7">
    <source>
        <dbReference type="EMBL" id="AIQ14015.1"/>
    </source>
</evidence>
<gene>
    <name evidence="7" type="ORF">PDUR_20415</name>
</gene>
<name>A0A089HTE7_PAEDU</name>
<dbReference type="PANTHER" id="PTHR30146:SF148">
    <property type="entry name" value="HTH-TYPE TRANSCRIPTIONAL REPRESSOR PURR-RELATED"/>
    <property type="match status" value="1"/>
</dbReference>
<keyword evidence="3" id="KW-0238">DNA-binding</keyword>
<keyword evidence="4" id="KW-0804">Transcription</keyword>
<dbReference type="Proteomes" id="UP000029409">
    <property type="component" value="Chromosome"/>
</dbReference>
<dbReference type="Gene3D" id="3.40.50.2300">
    <property type="match status" value="2"/>
</dbReference>
<dbReference type="EMBL" id="CP009288">
    <property type="protein sequence ID" value="AIQ14015.1"/>
    <property type="molecule type" value="Genomic_DNA"/>
</dbReference>
<dbReference type="PANTHER" id="PTHR30146">
    <property type="entry name" value="LACI-RELATED TRANSCRIPTIONAL REPRESSOR"/>
    <property type="match status" value="1"/>
</dbReference>